<feature type="transmembrane region" description="Helical" evidence="3">
    <location>
        <begin position="850"/>
        <end position="869"/>
    </location>
</feature>
<dbReference type="Proteomes" id="UP000807306">
    <property type="component" value="Unassembled WGS sequence"/>
</dbReference>
<feature type="region of interest" description="Disordered" evidence="2">
    <location>
        <begin position="388"/>
        <end position="434"/>
    </location>
</feature>
<sequence>MQDEDVFGAQHSSLSPNQRESSSSRLYVPQHDTTQIRPRSSAKSNSGLTPPVRRGSPLNPQNVNSSSPSGRRSWQPDPTSSPSDSSLRHKKVPSNLATSLARITDPPSTEGDTELEIGVFSNEYDLDPRILQDVQRALKLKARREARLKRETMTITPDRPRSSTSQVSPSSSSFETPPKQPFPSSFSPSPSFSIDSSHRKSSNSTTSEVDFSPSTGGFDVQHKPHPVPSSADNGASLDWTGGTSSDGERKWTKSIVRKRDKDTLPPLGVMMDQQEQLHKDKLAKINNFASAQTRRKANITSEQLSRRYSLIYASLNHNKLPFNLAKVTKWYTSQPEVARKSLERHEPFTWLKHLDKRSQNSTRSPWNLSAHIMEDYLSTQERDRHMQTIPEDSPLQSPTLPFKRNSRPPSFNPSPRSTQDERISFEPLGDSKRSSWDALSYESGVGSGGSNIGLHVPAFQPISPSSSRFSDTGKVANPSLDRTRSPSTDFSDTSDEDDLPESFSSPPRLQVSTSLTVPEVSIVPPSTSSGPKGSFGAAGPISQSNSGSSSSTKPLTSAANNRSMVSLRAPMKHKSRLAAPSSTRPLKRSKKYREEREEQLRTEYDAKALLLREGVLHNTRIRQLLNRISTALKDYDSLQTLTPEILSITMLNVPKELVEAFGHDPAGVTGSTRRLQGWQAVEDIHQRILRQRRTFSSFLDTFEGLSPTDGCALDKPMETLFELLAALKAQKQDIVNKAEEVEVLLEEVQKIQGQVKEQYNKTVSHVSVVYPQLSHIVALEESYKDQYQQFWELGMDALTLLLDTVTPFWRTYGKLIGEDVCDFLIIPLYRNEFTGETKRYRIEKLPRRTLRHWFGLGVFFLTSIGVNILQIRAAISSTLHFRLSSIPYDGVRWTALPFFWISIIIQWFAALFEFAVVVMELGVILWWTGWMVKIVS</sequence>
<feature type="compositionally biased region" description="Basic and acidic residues" evidence="2">
    <location>
        <begin position="418"/>
        <end position="434"/>
    </location>
</feature>
<keyword evidence="1" id="KW-0175">Coiled coil</keyword>
<evidence type="ECO:0000313" key="4">
    <source>
        <dbReference type="EMBL" id="KAF9527706.1"/>
    </source>
</evidence>
<feature type="compositionally biased region" description="Low complexity" evidence="2">
    <location>
        <begin position="407"/>
        <end position="417"/>
    </location>
</feature>
<evidence type="ECO:0000256" key="3">
    <source>
        <dbReference type="SAM" id="Phobius"/>
    </source>
</evidence>
<feature type="compositionally biased region" description="Polar residues" evidence="2">
    <location>
        <begin position="10"/>
        <end position="48"/>
    </location>
</feature>
<keyword evidence="3" id="KW-0472">Membrane</keyword>
<feature type="compositionally biased region" description="Low complexity" evidence="2">
    <location>
        <begin position="542"/>
        <end position="551"/>
    </location>
</feature>
<feature type="compositionally biased region" description="Low complexity" evidence="2">
    <location>
        <begin position="162"/>
        <end position="173"/>
    </location>
</feature>
<feature type="compositionally biased region" description="Basic and acidic residues" evidence="2">
    <location>
        <begin position="246"/>
        <end position="263"/>
    </location>
</feature>
<feature type="region of interest" description="Disordered" evidence="2">
    <location>
        <begin position="143"/>
        <end position="266"/>
    </location>
</feature>
<feature type="compositionally biased region" description="Polar residues" evidence="2">
    <location>
        <begin position="552"/>
        <end position="564"/>
    </location>
</feature>
<protein>
    <submittedName>
        <fullName evidence="4">Uncharacterized protein</fullName>
    </submittedName>
</protein>
<feature type="transmembrane region" description="Helical" evidence="3">
    <location>
        <begin position="890"/>
        <end position="908"/>
    </location>
</feature>
<feature type="compositionally biased region" description="Polar residues" evidence="2">
    <location>
        <begin position="58"/>
        <end position="72"/>
    </location>
</feature>
<proteinExistence type="predicted"/>
<evidence type="ECO:0000313" key="5">
    <source>
        <dbReference type="Proteomes" id="UP000807306"/>
    </source>
</evidence>
<gene>
    <name evidence="4" type="ORF">CPB83DRAFT_767869</name>
</gene>
<evidence type="ECO:0000256" key="1">
    <source>
        <dbReference type="SAM" id="Coils"/>
    </source>
</evidence>
<feature type="compositionally biased region" description="Basic and acidic residues" evidence="2">
    <location>
        <begin position="143"/>
        <end position="152"/>
    </location>
</feature>
<feature type="compositionally biased region" description="Low complexity" evidence="2">
    <location>
        <begin position="182"/>
        <end position="195"/>
    </location>
</feature>
<feature type="coiled-coil region" evidence="1">
    <location>
        <begin position="724"/>
        <end position="761"/>
    </location>
</feature>
<name>A0A9P6EEN4_9AGAR</name>
<dbReference type="AlphaFoldDB" id="A0A9P6EEN4"/>
<dbReference type="EMBL" id="MU157858">
    <property type="protein sequence ID" value="KAF9527706.1"/>
    <property type="molecule type" value="Genomic_DNA"/>
</dbReference>
<organism evidence="4 5">
    <name type="scientific">Crepidotus variabilis</name>
    <dbReference type="NCBI Taxonomy" id="179855"/>
    <lineage>
        <taxon>Eukaryota</taxon>
        <taxon>Fungi</taxon>
        <taxon>Dikarya</taxon>
        <taxon>Basidiomycota</taxon>
        <taxon>Agaricomycotina</taxon>
        <taxon>Agaricomycetes</taxon>
        <taxon>Agaricomycetidae</taxon>
        <taxon>Agaricales</taxon>
        <taxon>Agaricineae</taxon>
        <taxon>Crepidotaceae</taxon>
        <taxon>Crepidotus</taxon>
    </lineage>
</organism>
<feature type="compositionally biased region" description="Polar residues" evidence="2">
    <location>
        <begin position="502"/>
        <end position="516"/>
    </location>
</feature>
<feature type="region of interest" description="Disordered" evidence="2">
    <location>
        <begin position="1"/>
        <end position="116"/>
    </location>
</feature>
<keyword evidence="5" id="KW-1185">Reference proteome</keyword>
<comment type="caution">
    <text evidence="4">The sequence shown here is derived from an EMBL/GenBank/DDBJ whole genome shotgun (WGS) entry which is preliminary data.</text>
</comment>
<feature type="compositionally biased region" description="Low complexity" evidence="2">
    <location>
        <begin position="76"/>
        <end position="85"/>
    </location>
</feature>
<keyword evidence="3" id="KW-0812">Transmembrane</keyword>
<keyword evidence="3" id="KW-1133">Transmembrane helix</keyword>
<evidence type="ECO:0000256" key="2">
    <source>
        <dbReference type="SAM" id="MobiDB-lite"/>
    </source>
</evidence>
<accession>A0A9P6EEN4</accession>
<dbReference type="OrthoDB" id="3190515at2759"/>
<reference evidence="4" key="1">
    <citation type="submission" date="2020-11" db="EMBL/GenBank/DDBJ databases">
        <authorList>
            <consortium name="DOE Joint Genome Institute"/>
            <person name="Ahrendt S."/>
            <person name="Riley R."/>
            <person name="Andreopoulos W."/>
            <person name="Labutti K."/>
            <person name="Pangilinan J."/>
            <person name="Ruiz-Duenas F.J."/>
            <person name="Barrasa J.M."/>
            <person name="Sanchez-Garcia M."/>
            <person name="Camarero S."/>
            <person name="Miyauchi S."/>
            <person name="Serrano A."/>
            <person name="Linde D."/>
            <person name="Babiker R."/>
            <person name="Drula E."/>
            <person name="Ayuso-Fernandez I."/>
            <person name="Pacheco R."/>
            <person name="Padilla G."/>
            <person name="Ferreira P."/>
            <person name="Barriuso J."/>
            <person name="Kellner H."/>
            <person name="Castanera R."/>
            <person name="Alfaro M."/>
            <person name="Ramirez L."/>
            <person name="Pisabarro A.G."/>
            <person name="Kuo A."/>
            <person name="Tritt A."/>
            <person name="Lipzen A."/>
            <person name="He G."/>
            <person name="Yan M."/>
            <person name="Ng V."/>
            <person name="Cullen D."/>
            <person name="Martin F."/>
            <person name="Rosso M.-N."/>
            <person name="Henrissat B."/>
            <person name="Hibbett D."/>
            <person name="Martinez A.T."/>
            <person name="Grigoriev I.V."/>
        </authorList>
    </citation>
    <scope>NUCLEOTIDE SEQUENCE</scope>
    <source>
        <strain evidence="4">CBS 506.95</strain>
    </source>
</reference>
<feature type="region of interest" description="Disordered" evidence="2">
    <location>
        <begin position="462"/>
        <end position="598"/>
    </location>
</feature>